<name>A0A182X5I7_ANOQN</name>
<accession>A0A182X5I7</accession>
<keyword evidence="3" id="KW-1185">Reference proteome</keyword>
<protein>
    <submittedName>
        <fullName evidence="2">Uncharacterized protein</fullName>
    </submittedName>
</protein>
<dbReference type="STRING" id="34691.A0A182X5I7"/>
<dbReference type="EnsemblMetazoa" id="AQUA005073-RA">
    <property type="protein sequence ID" value="AQUA005073-PA"/>
    <property type="gene ID" value="AQUA005073"/>
</dbReference>
<feature type="region of interest" description="Disordered" evidence="1">
    <location>
        <begin position="43"/>
        <end position="64"/>
    </location>
</feature>
<proteinExistence type="predicted"/>
<evidence type="ECO:0000313" key="2">
    <source>
        <dbReference type="EnsemblMetazoa" id="AQUA005073-PA"/>
    </source>
</evidence>
<dbReference type="VEuPathDB" id="VectorBase:AQUA005073"/>
<dbReference type="AlphaFoldDB" id="A0A182X5I7"/>
<evidence type="ECO:0000313" key="3">
    <source>
        <dbReference type="Proteomes" id="UP000076407"/>
    </source>
</evidence>
<sequence>MMKRVGLSFGLGHASISDIHQFYTRNFDLTPNELEFVMSSISNSGYRKPFSSEQSQYLKSQQER</sequence>
<evidence type="ECO:0000256" key="1">
    <source>
        <dbReference type="SAM" id="MobiDB-lite"/>
    </source>
</evidence>
<organism evidence="2 3">
    <name type="scientific">Anopheles quadriannulatus</name>
    <name type="common">Mosquito</name>
    <dbReference type="NCBI Taxonomy" id="34691"/>
    <lineage>
        <taxon>Eukaryota</taxon>
        <taxon>Metazoa</taxon>
        <taxon>Ecdysozoa</taxon>
        <taxon>Arthropoda</taxon>
        <taxon>Hexapoda</taxon>
        <taxon>Insecta</taxon>
        <taxon>Pterygota</taxon>
        <taxon>Neoptera</taxon>
        <taxon>Endopterygota</taxon>
        <taxon>Diptera</taxon>
        <taxon>Nematocera</taxon>
        <taxon>Culicoidea</taxon>
        <taxon>Culicidae</taxon>
        <taxon>Anophelinae</taxon>
        <taxon>Anopheles</taxon>
    </lineage>
</organism>
<reference evidence="2" key="1">
    <citation type="submission" date="2020-05" db="UniProtKB">
        <authorList>
            <consortium name="EnsemblMetazoa"/>
        </authorList>
    </citation>
    <scope>IDENTIFICATION</scope>
    <source>
        <strain evidence="2">SANGQUA</strain>
    </source>
</reference>
<dbReference type="Proteomes" id="UP000076407">
    <property type="component" value="Unassembled WGS sequence"/>
</dbReference>